<dbReference type="PANTHER" id="PTHR36427">
    <property type="entry name" value="54S RIBOSOMAL PROTEIN L1, MITOCHONDRIAL"/>
    <property type="match status" value="1"/>
</dbReference>
<dbReference type="GO" id="GO:0022625">
    <property type="term" value="C:cytosolic large ribosomal subunit"/>
    <property type="evidence" value="ECO:0007669"/>
    <property type="project" value="TreeGrafter"/>
</dbReference>
<dbReference type="GO" id="GO:0000049">
    <property type="term" value="F:tRNA binding"/>
    <property type="evidence" value="ECO:0007669"/>
    <property type="project" value="UniProtKB-KW"/>
</dbReference>
<dbReference type="InterPro" id="IPR028364">
    <property type="entry name" value="Ribosomal_uL1/biogenesis"/>
</dbReference>
<comment type="function">
    <text evidence="11">Binds directly to 23S rRNA. The L1 stalk is quite mobile in the ribosome, and is involved in E site tRNA release.</text>
</comment>
<evidence type="ECO:0000256" key="12">
    <source>
        <dbReference type="RuleBase" id="RU000659"/>
    </source>
</evidence>
<evidence type="ECO:0000256" key="8">
    <source>
        <dbReference type="ARBA" id="ARBA00023274"/>
    </source>
</evidence>
<dbReference type="PIRSF" id="PIRSF002155">
    <property type="entry name" value="Ribosomal_L1"/>
    <property type="match status" value="1"/>
</dbReference>
<proteinExistence type="inferred from homology"/>
<dbReference type="InterPro" id="IPR023673">
    <property type="entry name" value="Ribosomal_uL1_CS"/>
</dbReference>
<comment type="similarity">
    <text evidence="1 11 12">Belongs to the universal ribosomal protein uL1 family.</text>
</comment>
<keyword evidence="2 11" id="KW-0678">Repressor</keyword>
<reference evidence="13 14" key="1">
    <citation type="journal article" date="2018" name="Genome Biol. Evol.">
        <title>Cladogenesis and Genomic Streamlining in Extracellular Endosymbionts of Tropical Stink Bugs.</title>
        <authorList>
            <person name="Otero-Bravo A."/>
            <person name="Goffredi S."/>
            <person name="Sabree Z.L."/>
        </authorList>
    </citation>
    <scope>NUCLEOTIDE SEQUENCE [LARGE SCALE GENOMIC DNA]</scope>
    <source>
        <strain evidence="13 14">SoEE</strain>
    </source>
</reference>
<dbReference type="PROSITE" id="PS01199">
    <property type="entry name" value="RIBOSOMAL_L1"/>
    <property type="match status" value="1"/>
</dbReference>
<dbReference type="GO" id="GO:0019843">
    <property type="term" value="F:rRNA binding"/>
    <property type="evidence" value="ECO:0007669"/>
    <property type="project" value="UniProtKB-UniRule"/>
</dbReference>
<evidence type="ECO:0000256" key="5">
    <source>
        <dbReference type="ARBA" id="ARBA00022845"/>
    </source>
</evidence>
<evidence type="ECO:0000313" key="14">
    <source>
        <dbReference type="Proteomes" id="UP000296153"/>
    </source>
</evidence>
<keyword evidence="5 11" id="KW-0810">Translation regulation</keyword>
<evidence type="ECO:0000256" key="4">
    <source>
        <dbReference type="ARBA" id="ARBA00022730"/>
    </source>
</evidence>
<dbReference type="GO" id="GO:0006412">
    <property type="term" value="P:translation"/>
    <property type="evidence" value="ECO:0007669"/>
    <property type="project" value="UniProtKB-UniRule"/>
</dbReference>
<dbReference type="SUPFAM" id="SSF56808">
    <property type="entry name" value="Ribosomal protein L1"/>
    <property type="match status" value="1"/>
</dbReference>
<dbReference type="GO" id="GO:0006417">
    <property type="term" value="P:regulation of translation"/>
    <property type="evidence" value="ECO:0007669"/>
    <property type="project" value="UniProtKB-KW"/>
</dbReference>
<name>A0A2P5T123_9GAMM</name>
<organism evidence="13 14">
    <name type="scientific">Candidatus Pantoea edessiphila</name>
    <dbReference type="NCBI Taxonomy" id="2044610"/>
    <lineage>
        <taxon>Bacteria</taxon>
        <taxon>Pseudomonadati</taxon>
        <taxon>Pseudomonadota</taxon>
        <taxon>Gammaproteobacteria</taxon>
        <taxon>Enterobacterales</taxon>
        <taxon>Erwiniaceae</taxon>
        <taxon>Pantoea</taxon>
    </lineage>
</organism>
<gene>
    <name evidence="11" type="primary">rplA</name>
    <name evidence="13" type="ORF">CRV12_01555</name>
</gene>
<dbReference type="InterPro" id="IPR023674">
    <property type="entry name" value="Ribosomal_uL1-like"/>
</dbReference>
<evidence type="ECO:0000256" key="3">
    <source>
        <dbReference type="ARBA" id="ARBA00022555"/>
    </source>
</evidence>
<evidence type="ECO:0000256" key="1">
    <source>
        <dbReference type="ARBA" id="ARBA00010531"/>
    </source>
</evidence>
<dbReference type="InterPro" id="IPR005878">
    <property type="entry name" value="Ribosom_uL1_bac-type"/>
</dbReference>
<evidence type="ECO:0000256" key="11">
    <source>
        <dbReference type="HAMAP-Rule" id="MF_01318"/>
    </source>
</evidence>
<comment type="function">
    <text evidence="10 11">Protein L1 is also a translational repressor protein, it controls the translation of the L11 operon by binding to its mRNA.</text>
</comment>
<dbReference type="GO" id="GO:0003735">
    <property type="term" value="F:structural constituent of ribosome"/>
    <property type="evidence" value="ECO:0007669"/>
    <property type="project" value="InterPro"/>
</dbReference>
<evidence type="ECO:0000256" key="9">
    <source>
        <dbReference type="ARBA" id="ARBA00035241"/>
    </source>
</evidence>
<dbReference type="InterPro" id="IPR002143">
    <property type="entry name" value="Ribosomal_uL1"/>
</dbReference>
<keyword evidence="7 11" id="KW-0689">Ribosomal protein</keyword>
<dbReference type="Gene3D" id="3.40.50.790">
    <property type="match status" value="1"/>
</dbReference>
<keyword evidence="6 11" id="KW-0694">RNA-binding</keyword>
<evidence type="ECO:0000256" key="2">
    <source>
        <dbReference type="ARBA" id="ARBA00022491"/>
    </source>
</evidence>
<dbReference type="Proteomes" id="UP000296153">
    <property type="component" value="Unassembled WGS sequence"/>
</dbReference>
<evidence type="ECO:0000256" key="10">
    <source>
        <dbReference type="ARBA" id="ARBA00059110"/>
    </source>
</evidence>
<comment type="caution">
    <text evidence="13">The sequence shown here is derived from an EMBL/GenBank/DDBJ whole genome shotgun (WGS) entry which is preliminary data.</text>
</comment>
<protein>
    <recommendedName>
        <fullName evidence="9 11">Large ribosomal subunit protein uL1</fullName>
    </recommendedName>
</protein>
<evidence type="ECO:0000313" key="13">
    <source>
        <dbReference type="EMBL" id="PPI88294.1"/>
    </source>
</evidence>
<sequence>MIKVNKRMNKIINEVDLAKKYSCLDSISMLKKLATAKFTESIDVAINLSIDPKKSNQNVRGATILPHGTGRLLRIAVFAQGIQADEAKKEGATLVGMEDLVEHIKKGNINFDVVIASTDAMNIVGQLGQILGTRGLMPNPKMGTVTSNVAKTVKDIKSGQIRYKNDKNGIIHTTIGKINFEDNKLKENLEYLIADLKKAKPIQSKGNYIKKISISSTMGVGIQIDLASLNI</sequence>
<comment type="subunit">
    <text evidence="11">Part of the 50S ribosomal subunit.</text>
</comment>
<dbReference type="Pfam" id="PF00687">
    <property type="entry name" value="Ribosomal_L1"/>
    <property type="match status" value="1"/>
</dbReference>
<dbReference type="Gene3D" id="3.30.190.20">
    <property type="match status" value="1"/>
</dbReference>
<dbReference type="FunFam" id="3.40.50.790:FF:000001">
    <property type="entry name" value="50S ribosomal protein L1"/>
    <property type="match status" value="1"/>
</dbReference>
<dbReference type="HAMAP" id="MF_01318_B">
    <property type="entry name" value="Ribosomal_uL1_B"/>
    <property type="match status" value="1"/>
</dbReference>
<dbReference type="NCBIfam" id="TIGR01169">
    <property type="entry name" value="rplA_bact"/>
    <property type="match status" value="1"/>
</dbReference>
<dbReference type="EMBL" id="PDKT01000001">
    <property type="protein sequence ID" value="PPI88294.1"/>
    <property type="molecule type" value="Genomic_DNA"/>
</dbReference>
<accession>A0A2P5T123</accession>
<dbReference type="PANTHER" id="PTHR36427:SF3">
    <property type="entry name" value="LARGE RIBOSOMAL SUBUNIT PROTEIN UL1M"/>
    <property type="match status" value="1"/>
</dbReference>
<dbReference type="InterPro" id="IPR016095">
    <property type="entry name" value="Ribosomal_uL1_3-a/b-sand"/>
</dbReference>
<dbReference type="RefSeq" id="WP_136130905.1">
    <property type="nucleotide sequence ID" value="NZ_PDKT01000001.1"/>
</dbReference>
<dbReference type="OrthoDB" id="9803740at2"/>
<keyword evidence="3 11" id="KW-0820">tRNA-binding</keyword>
<evidence type="ECO:0000256" key="6">
    <source>
        <dbReference type="ARBA" id="ARBA00022884"/>
    </source>
</evidence>
<dbReference type="CDD" id="cd00403">
    <property type="entry name" value="Ribosomal_L1"/>
    <property type="match status" value="1"/>
</dbReference>
<dbReference type="AlphaFoldDB" id="A0A2P5T123"/>
<keyword evidence="8 11" id="KW-0687">Ribonucleoprotein</keyword>
<keyword evidence="4 11" id="KW-0699">rRNA-binding</keyword>
<evidence type="ECO:0000256" key="7">
    <source>
        <dbReference type="ARBA" id="ARBA00022980"/>
    </source>
</evidence>